<comment type="caution">
    <text evidence="1">The sequence shown here is derived from an EMBL/GenBank/DDBJ whole genome shotgun (WGS) entry which is preliminary data.</text>
</comment>
<reference evidence="1" key="1">
    <citation type="submission" date="2022-07" db="EMBL/GenBank/DDBJ databases">
        <title>Genome Sequence of Lecanicillium saksenae.</title>
        <authorList>
            <person name="Buettner E."/>
        </authorList>
    </citation>
    <scope>NUCLEOTIDE SEQUENCE</scope>
    <source>
        <strain evidence="1">VT-O1</strain>
    </source>
</reference>
<name>A0ACC1QCH3_9HYPO</name>
<organism evidence="1 2">
    <name type="scientific">Lecanicillium saksenae</name>
    <dbReference type="NCBI Taxonomy" id="468837"/>
    <lineage>
        <taxon>Eukaryota</taxon>
        <taxon>Fungi</taxon>
        <taxon>Dikarya</taxon>
        <taxon>Ascomycota</taxon>
        <taxon>Pezizomycotina</taxon>
        <taxon>Sordariomycetes</taxon>
        <taxon>Hypocreomycetidae</taxon>
        <taxon>Hypocreales</taxon>
        <taxon>Cordycipitaceae</taxon>
        <taxon>Lecanicillium</taxon>
    </lineage>
</organism>
<evidence type="ECO:0000313" key="2">
    <source>
        <dbReference type="Proteomes" id="UP001148737"/>
    </source>
</evidence>
<dbReference type="Proteomes" id="UP001148737">
    <property type="component" value="Unassembled WGS sequence"/>
</dbReference>
<proteinExistence type="predicted"/>
<dbReference type="EMBL" id="JANAKD010002819">
    <property type="protein sequence ID" value="KAJ3472844.1"/>
    <property type="molecule type" value="Genomic_DNA"/>
</dbReference>
<keyword evidence="2" id="KW-1185">Reference proteome</keyword>
<accession>A0ACC1QCH3</accession>
<evidence type="ECO:0000313" key="1">
    <source>
        <dbReference type="EMBL" id="KAJ3472844.1"/>
    </source>
</evidence>
<gene>
    <name evidence="1" type="ORF">NLG97_g10682</name>
</gene>
<protein>
    <submittedName>
        <fullName evidence="1">Uncharacterized protein</fullName>
    </submittedName>
</protein>
<sequence>MATHKNLTGEQNPIDISIATRPNNVEVLDTLLQDITTDINAFVNGGNVDRKHLVIKCRSLVQALETPRETMLKHCWAQTGAIAALNFGVDSGLWALMAKNGKEPQRVTDLATCLGIDPMLLGRLMRHLGAMGYITETGEDEYTPTNYSLAMSIPVIGNGYLAIPSCTSAGAMKFHEFSRKRGWRNPTDAKDTSMMYAYGTDMDMFSWQKSLGYGTHFNDHMGGYSHGRVPWMAPGFYPVKERLVQGADTDPQAAFLVDIGGSLGHDLVKFKGYHPDTPGKLILQDLPNVINQIKDLDSSIIRMEYDFHTEQPIKGARAYYMHSCLHDWPDEVCEGILARVKSAMKPGYSRLLINENVLPSKDAYWEATALDMVMLTLFSSQERSSSAWHDLLERKAGLRIIQIWTGETGVESLIECFFNPTRGEGAASN</sequence>